<dbReference type="Pfam" id="PF20226">
    <property type="entry name" value="DUF6585"/>
    <property type="match status" value="1"/>
</dbReference>
<evidence type="ECO:0000313" key="3">
    <source>
        <dbReference type="Proteomes" id="UP001165041"/>
    </source>
</evidence>
<proteinExistence type="predicted"/>
<keyword evidence="1" id="KW-0472">Membrane</keyword>
<dbReference type="InterPro" id="IPR046492">
    <property type="entry name" value="DUF6585"/>
</dbReference>
<name>A0A9W6Q4W2_9ACTN</name>
<evidence type="ECO:0000313" key="2">
    <source>
        <dbReference type="EMBL" id="GLW68578.1"/>
    </source>
</evidence>
<accession>A0A9W6Q4W2</accession>
<dbReference type="AlphaFoldDB" id="A0A9W6Q4W2"/>
<keyword evidence="1" id="KW-1133">Transmembrane helix</keyword>
<gene>
    <name evidence="2" type="ORF">Kpho02_08770</name>
</gene>
<keyword evidence="1" id="KW-0812">Transmembrane</keyword>
<comment type="caution">
    <text evidence="2">The sequence shown here is derived from an EMBL/GenBank/DDBJ whole genome shotgun (WGS) entry which is preliminary data.</text>
</comment>
<organism evidence="2 3">
    <name type="scientific">Kitasatospora phosalacinea</name>
    <dbReference type="NCBI Taxonomy" id="2065"/>
    <lineage>
        <taxon>Bacteria</taxon>
        <taxon>Bacillati</taxon>
        <taxon>Actinomycetota</taxon>
        <taxon>Actinomycetes</taxon>
        <taxon>Kitasatosporales</taxon>
        <taxon>Streptomycetaceae</taxon>
        <taxon>Kitasatospora</taxon>
    </lineage>
</organism>
<dbReference type="Proteomes" id="UP001165041">
    <property type="component" value="Unassembled WGS sequence"/>
</dbReference>
<dbReference type="EMBL" id="BSSA01000002">
    <property type="protein sequence ID" value="GLW68578.1"/>
    <property type="molecule type" value="Genomic_DNA"/>
</dbReference>
<dbReference type="RefSeq" id="WP_285733755.1">
    <property type="nucleotide sequence ID" value="NZ_BSSA01000002.1"/>
</dbReference>
<feature type="transmembrane region" description="Helical" evidence="1">
    <location>
        <begin position="40"/>
        <end position="69"/>
    </location>
</feature>
<evidence type="ECO:0000256" key="1">
    <source>
        <dbReference type="SAM" id="Phobius"/>
    </source>
</evidence>
<reference evidence="2" key="1">
    <citation type="submission" date="2023-02" db="EMBL/GenBank/DDBJ databases">
        <title>Kitasatospora phosalacinea NBRC 14627.</title>
        <authorList>
            <person name="Ichikawa N."/>
            <person name="Sato H."/>
            <person name="Tonouchi N."/>
        </authorList>
    </citation>
    <scope>NUCLEOTIDE SEQUENCE</scope>
    <source>
        <strain evidence="2">NBRC 14627</strain>
    </source>
</reference>
<sequence length="250" mass="27472">MHDVQAPPAGQPFSDDVAALAAAEGLGGLRASFAPKRRSAWSILGLAVFGLFGLFVFVLPGLFFLWQLWQTPNVNRRQAARRIHCFEHGLVLDEPGGPLAFRWDALSVLQRITRRYVNGIYVGTSYEYRLFRPDGVKARLTGFYADPEVWGAAVQHEITRAQLPGVLGLLGGGGTVHFGDMVVNAAGVATANRNGVPWGEVEQVEVRRGTVAVRRAGKWLPWSNTPVHKIPNFFLFLCVVEELRARNGAL</sequence>
<protein>
    <submittedName>
        <fullName evidence="2">Uncharacterized protein</fullName>
    </submittedName>
</protein>